<keyword evidence="13" id="KW-1185">Reference proteome</keyword>
<dbReference type="PANTHER" id="PTHR44936:SF10">
    <property type="entry name" value="SENSOR PROTEIN RSTB"/>
    <property type="match status" value="1"/>
</dbReference>
<dbReference type="SMART" id="SM00387">
    <property type="entry name" value="HATPase_c"/>
    <property type="match status" value="1"/>
</dbReference>
<evidence type="ECO:0000256" key="2">
    <source>
        <dbReference type="ARBA" id="ARBA00004651"/>
    </source>
</evidence>
<keyword evidence="10" id="KW-1133">Transmembrane helix</keyword>
<evidence type="ECO:0000256" key="3">
    <source>
        <dbReference type="ARBA" id="ARBA00012438"/>
    </source>
</evidence>
<reference evidence="12" key="1">
    <citation type="submission" date="2022-09" db="EMBL/GenBank/DDBJ databases">
        <title>Tahibacter sp. nov., isolated from a fresh water.</title>
        <authorList>
            <person name="Baek J.H."/>
            <person name="Lee J.K."/>
            <person name="Kim J.M."/>
            <person name="Jeon C.O."/>
        </authorList>
    </citation>
    <scope>NUCLEOTIDE SEQUENCE</scope>
    <source>
        <strain evidence="12">W38</strain>
    </source>
</reference>
<dbReference type="SUPFAM" id="SSF55874">
    <property type="entry name" value="ATPase domain of HSP90 chaperone/DNA topoisomerase II/histidine kinase"/>
    <property type="match status" value="1"/>
</dbReference>
<dbReference type="PANTHER" id="PTHR44936">
    <property type="entry name" value="SENSOR PROTEIN CREC"/>
    <property type="match status" value="1"/>
</dbReference>
<dbReference type="InterPro" id="IPR004358">
    <property type="entry name" value="Sig_transdc_His_kin-like_C"/>
</dbReference>
<evidence type="ECO:0000313" key="12">
    <source>
        <dbReference type="EMBL" id="UXI67450.1"/>
    </source>
</evidence>
<protein>
    <recommendedName>
        <fullName evidence="3">histidine kinase</fullName>
        <ecNumber evidence="3">2.7.13.3</ecNumber>
    </recommendedName>
</protein>
<dbReference type="PROSITE" id="PS50109">
    <property type="entry name" value="HIS_KIN"/>
    <property type="match status" value="1"/>
</dbReference>
<evidence type="ECO:0000256" key="10">
    <source>
        <dbReference type="SAM" id="Phobius"/>
    </source>
</evidence>
<accession>A0ABY6BGF5</accession>
<organism evidence="12 13">
    <name type="scientific">Tahibacter amnicola</name>
    <dbReference type="NCBI Taxonomy" id="2976241"/>
    <lineage>
        <taxon>Bacteria</taxon>
        <taxon>Pseudomonadati</taxon>
        <taxon>Pseudomonadota</taxon>
        <taxon>Gammaproteobacteria</taxon>
        <taxon>Lysobacterales</taxon>
        <taxon>Rhodanobacteraceae</taxon>
        <taxon>Tahibacter</taxon>
    </lineage>
</organism>
<dbReference type="InterPro" id="IPR050980">
    <property type="entry name" value="2C_sensor_his_kinase"/>
</dbReference>
<dbReference type="InterPro" id="IPR003661">
    <property type="entry name" value="HisK_dim/P_dom"/>
</dbReference>
<dbReference type="EMBL" id="CP104694">
    <property type="protein sequence ID" value="UXI67450.1"/>
    <property type="molecule type" value="Genomic_DNA"/>
</dbReference>
<evidence type="ECO:0000256" key="5">
    <source>
        <dbReference type="ARBA" id="ARBA00022553"/>
    </source>
</evidence>
<feature type="transmembrane region" description="Helical" evidence="10">
    <location>
        <begin position="155"/>
        <end position="176"/>
    </location>
</feature>
<evidence type="ECO:0000256" key="1">
    <source>
        <dbReference type="ARBA" id="ARBA00000085"/>
    </source>
</evidence>
<dbReference type="SMART" id="SM00388">
    <property type="entry name" value="HisKA"/>
    <property type="match status" value="1"/>
</dbReference>
<keyword evidence="6" id="KW-0808">Transferase</keyword>
<keyword evidence="7" id="KW-0547">Nucleotide-binding</keyword>
<dbReference type="EC" id="2.7.13.3" evidence="3"/>
<evidence type="ECO:0000313" key="13">
    <source>
        <dbReference type="Proteomes" id="UP001064632"/>
    </source>
</evidence>
<evidence type="ECO:0000256" key="8">
    <source>
        <dbReference type="ARBA" id="ARBA00022777"/>
    </source>
</evidence>
<keyword evidence="5" id="KW-0597">Phosphoprotein</keyword>
<feature type="transmembrane region" description="Helical" evidence="10">
    <location>
        <begin position="45"/>
        <end position="65"/>
    </location>
</feature>
<keyword evidence="10" id="KW-0472">Membrane</keyword>
<dbReference type="Gene3D" id="3.30.565.10">
    <property type="entry name" value="Histidine kinase-like ATPase, C-terminal domain"/>
    <property type="match status" value="1"/>
</dbReference>
<keyword evidence="4" id="KW-1003">Cell membrane</keyword>
<name>A0ABY6BGF5_9GAMM</name>
<comment type="catalytic activity">
    <reaction evidence="1">
        <text>ATP + protein L-histidine = ADP + protein N-phospho-L-histidine.</text>
        <dbReference type="EC" id="2.7.13.3"/>
    </reaction>
</comment>
<evidence type="ECO:0000256" key="7">
    <source>
        <dbReference type="ARBA" id="ARBA00022741"/>
    </source>
</evidence>
<dbReference type="Pfam" id="PF02518">
    <property type="entry name" value="HATPase_c"/>
    <property type="match status" value="1"/>
</dbReference>
<evidence type="ECO:0000256" key="9">
    <source>
        <dbReference type="ARBA" id="ARBA00022840"/>
    </source>
</evidence>
<keyword evidence="9 12" id="KW-0067">ATP-binding</keyword>
<dbReference type="Proteomes" id="UP001064632">
    <property type="component" value="Chromosome"/>
</dbReference>
<dbReference type="Pfam" id="PF00512">
    <property type="entry name" value="HisKA"/>
    <property type="match status" value="1"/>
</dbReference>
<sequence length="421" mass="45026">MNAPIPTGPDALARTLAWLRFCAVMGQTVTVFFVEHYLNVALDKFALFGGIGFLLGFGLLVQWRLSRAWPVSAAEVMTQIGVDTAVFAWLLYHTGGASNPFIGLLLMPITLAATTLSMRAVAAVATICVATYIALMHWHLPVPGIHDHQGTAFDLHVLGMATSFGISAVLLAWFIARLARALRERQAETQRIRERALRDEGILAIATQAAGAAHELNTPLSTMRTLLGELQREHPEGPLAQDIALLASQVERCRTSLRDMVAVGKSHLDQRAERVTVARLVGDCRHQFALLRPEIALSVHLPEACAELTLAVPPSLRHAVMNLLNNAAEASLTAGASEVELAVARDGDNLVLRIRDQGPGMVPAAAATMGTRFETSKSTGLGLGLALANATVERLGGELRAVMVPGGGMETCLQLPLKDSA</sequence>
<keyword evidence="8" id="KW-0418">Kinase</keyword>
<gene>
    <name evidence="12" type="ORF">N4264_22365</name>
</gene>
<dbReference type="InterPro" id="IPR005467">
    <property type="entry name" value="His_kinase_dom"/>
</dbReference>
<feature type="transmembrane region" description="Helical" evidence="10">
    <location>
        <begin position="104"/>
        <end position="135"/>
    </location>
</feature>
<dbReference type="CDD" id="cd00082">
    <property type="entry name" value="HisKA"/>
    <property type="match status" value="1"/>
</dbReference>
<dbReference type="RefSeq" id="WP_261694420.1">
    <property type="nucleotide sequence ID" value="NZ_CP104694.1"/>
</dbReference>
<comment type="subcellular location">
    <subcellularLocation>
        <location evidence="2">Cell membrane</location>
        <topology evidence="2">Multi-pass membrane protein</topology>
    </subcellularLocation>
</comment>
<dbReference type="InterPro" id="IPR036097">
    <property type="entry name" value="HisK_dim/P_sf"/>
</dbReference>
<dbReference type="InterPro" id="IPR003594">
    <property type="entry name" value="HATPase_dom"/>
</dbReference>
<keyword evidence="10" id="KW-0812">Transmembrane</keyword>
<evidence type="ECO:0000256" key="4">
    <source>
        <dbReference type="ARBA" id="ARBA00022475"/>
    </source>
</evidence>
<proteinExistence type="predicted"/>
<dbReference type="PRINTS" id="PR00344">
    <property type="entry name" value="BCTRLSENSOR"/>
</dbReference>
<dbReference type="InterPro" id="IPR036890">
    <property type="entry name" value="HATPase_C_sf"/>
</dbReference>
<evidence type="ECO:0000259" key="11">
    <source>
        <dbReference type="PROSITE" id="PS50109"/>
    </source>
</evidence>
<dbReference type="SUPFAM" id="SSF47384">
    <property type="entry name" value="Homodimeric domain of signal transducing histidine kinase"/>
    <property type="match status" value="1"/>
</dbReference>
<evidence type="ECO:0000256" key="6">
    <source>
        <dbReference type="ARBA" id="ARBA00022679"/>
    </source>
</evidence>
<feature type="transmembrane region" description="Helical" evidence="10">
    <location>
        <begin position="17"/>
        <end position="38"/>
    </location>
</feature>
<dbReference type="GO" id="GO:0005524">
    <property type="term" value="F:ATP binding"/>
    <property type="evidence" value="ECO:0007669"/>
    <property type="project" value="UniProtKB-KW"/>
</dbReference>
<feature type="domain" description="Histidine kinase" evidence="11">
    <location>
        <begin position="211"/>
        <end position="419"/>
    </location>
</feature>
<dbReference type="Gene3D" id="1.10.287.130">
    <property type="match status" value="1"/>
</dbReference>